<name>A0A811RNW8_9POAL</name>
<evidence type="ECO:0000259" key="12">
    <source>
        <dbReference type="Pfam" id="PF17942"/>
    </source>
</evidence>
<evidence type="ECO:0000256" key="9">
    <source>
        <dbReference type="ARBA" id="ARBA00023204"/>
    </source>
</evidence>
<protein>
    <recommendedName>
        <fullName evidence="12">Morc S5 domain-containing protein</fullName>
    </recommendedName>
</protein>
<evidence type="ECO:0000256" key="11">
    <source>
        <dbReference type="SAM" id="MobiDB-lite"/>
    </source>
</evidence>
<evidence type="ECO:0000256" key="3">
    <source>
        <dbReference type="ARBA" id="ARBA00011738"/>
    </source>
</evidence>
<dbReference type="InterPro" id="IPR045261">
    <property type="entry name" value="MORC_ATPase"/>
</dbReference>
<feature type="region of interest" description="Disordered" evidence="11">
    <location>
        <begin position="681"/>
        <end position="714"/>
    </location>
</feature>
<comment type="subunit">
    <text evidence="3">Homodimer.</text>
</comment>
<keyword evidence="5" id="KW-0378">Hydrolase</keyword>
<dbReference type="InterPro" id="IPR036890">
    <property type="entry name" value="HATPase_C_sf"/>
</dbReference>
<keyword evidence="14" id="KW-1185">Reference proteome</keyword>
<keyword evidence="4" id="KW-0540">Nuclease</keyword>
<dbReference type="OrthoDB" id="689266at2759"/>
<dbReference type="GO" id="GO:0005634">
    <property type="term" value="C:nucleus"/>
    <property type="evidence" value="ECO:0007669"/>
    <property type="project" value="UniProtKB-SubCell"/>
</dbReference>
<feature type="region of interest" description="Disordered" evidence="11">
    <location>
        <begin position="1"/>
        <end position="34"/>
    </location>
</feature>
<comment type="subcellular location">
    <subcellularLocation>
        <location evidence="1">Nucleus</location>
    </subcellularLocation>
</comment>
<dbReference type="EMBL" id="CAJGYO010000016">
    <property type="protein sequence ID" value="CAD6271710.1"/>
    <property type="molecule type" value="Genomic_DNA"/>
</dbReference>
<evidence type="ECO:0000313" key="14">
    <source>
        <dbReference type="Proteomes" id="UP000604825"/>
    </source>
</evidence>
<feature type="compositionally biased region" description="Polar residues" evidence="11">
    <location>
        <begin position="683"/>
        <end position="695"/>
    </location>
</feature>
<feature type="compositionally biased region" description="Basic and acidic residues" evidence="11">
    <location>
        <begin position="696"/>
        <end position="705"/>
    </location>
</feature>
<dbReference type="Proteomes" id="UP000604825">
    <property type="component" value="Unassembled WGS sequence"/>
</dbReference>
<dbReference type="GO" id="GO:0031349">
    <property type="term" value="P:positive regulation of defense response"/>
    <property type="evidence" value="ECO:0007669"/>
    <property type="project" value="UniProtKB-ARBA"/>
</dbReference>
<feature type="domain" description="Morc S5" evidence="12">
    <location>
        <begin position="251"/>
        <end position="372"/>
    </location>
</feature>
<evidence type="ECO:0000256" key="7">
    <source>
        <dbReference type="ARBA" id="ARBA00023054"/>
    </source>
</evidence>
<feature type="region of interest" description="Disordered" evidence="11">
    <location>
        <begin position="47"/>
        <end position="82"/>
    </location>
</feature>
<dbReference type="GO" id="GO:0004519">
    <property type="term" value="F:endonuclease activity"/>
    <property type="evidence" value="ECO:0007669"/>
    <property type="project" value="UniProtKB-KW"/>
</dbReference>
<dbReference type="GO" id="GO:0031047">
    <property type="term" value="P:regulatory ncRNA-mediated gene silencing"/>
    <property type="evidence" value="ECO:0007669"/>
    <property type="project" value="UniProtKB-KW"/>
</dbReference>
<evidence type="ECO:0000256" key="2">
    <source>
        <dbReference type="ARBA" id="ARBA00007845"/>
    </source>
</evidence>
<evidence type="ECO:0000256" key="6">
    <source>
        <dbReference type="ARBA" id="ARBA00022763"/>
    </source>
</evidence>
<keyword evidence="10" id="KW-0539">Nucleus</keyword>
<evidence type="ECO:0000256" key="1">
    <source>
        <dbReference type="ARBA" id="ARBA00004123"/>
    </source>
</evidence>
<evidence type="ECO:0000256" key="4">
    <source>
        <dbReference type="ARBA" id="ARBA00022722"/>
    </source>
</evidence>
<comment type="similarity">
    <text evidence="2">Belongs to the MORC ATPase protein family.</text>
</comment>
<evidence type="ECO:0000256" key="10">
    <source>
        <dbReference type="ARBA" id="ARBA00023242"/>
    </source>
</evidence>
<evidence type="ECO:0000256" key="8">
    <source>
        <dbReference type="ARBA" id="ARBA00023158"/>
    </source>
</evidence>
<dbReference type="PANTHER" id="PTHR23336">
    <property type="entry name" value="ZINC FINGER CW-TYPE COILED-COIL DOMAIN PROTEIN 3"/>
    <property type="match status" value="1"/>
</dbReference>
<dbReference type="AlphaFoldDB" id="A0A811RNW8"/>
<dbReference type="GO" id="GO:0016887">
    <property type="term" value="F:ATP hydrolysis activity"/>
    <property type="evidence" value="ECO:0007669"/>
    <property type="project" value="InterPro"/>
</dbReference>
<keyword evidence="5" id="KW-0255">Endonuclease</keyword>
<evidence type="ECO:0000313" key="13">
    <source>
        <dbReference type="EMBL" id="CAD6271710.1"/>
    </source>
</evidence>
<gene>
    <name evidence="13" type="ORF">NCGR_LOCUS54996</name>
</gene>
<dbReference type="InterPro" id="IPR041006">
    <property type="entry name" value="Morc_S5"/>
</dbReference>
<accession>A0A811RNW8</accession>
<sequence>MDLERTKVYSRQHRSQTDTCQSSNHLGKRERDAQDCRVLNPAYSTLTSKPSALATDGSTSQSAGSTARLSSQVLGPGSRNQIQCPSRQAQAVAELLDNAVDEIPHGATKVLIDSFTNPRDGYPSLLVQDGKGFRAGISYLGASTIVFSRHVHYEYDPVTGETTRYEREPGQFSINMSMLLKLSPYNSEEELLQNFNDIGPHGTKIIVFNLLRSTKGDLDLDFDTDTKDIRISVPPTMHLENEAAGDQSNLAYASILYLGLPKHFRIILRGEEVKRRNLVTELKQSQCIKYRRSMAERDDEVVLGFLDGVADADRFCFYYKQRLILILKQRPEHCGSSADQLPEAARNKQDFQWSSELKALLKILKNITTEFWKNLKGKELKDAASWLSLAPPVSHDESNLKESNITWMHSQITPSVLAHSVGLIFETSFSSMPVPRAPTPCLPLFPIASTRDKQQMLTAIANSSDEGTSSSGIPARPTTLPFGWNNGGLSSHGIQRAPAPQPLTSAMASLARDSRPIIPVVASTNDYGLNFKGSSTSIAPRAFRASAFTQPKRGGMGLNGIMRAPAPHLAACYMPATAGERHRSTLATQDAMVNTIGGLASSHSGPARAMVALHDLPIKMEPEDGDPLTYGNNAIPLAVGVMNTAAATSSTTSIRGPDVMGIGDCKASAFCPWCPPGFKLDNGSPSSSRQAQELQDGSKQEEQEAKPLLNLFKP</sequence>
<comment type="caution">
    <text evidence="13">The sequence shown here is derived from an EMBL/GenBank/DDBJ whole genome shotgun (WGS) entry which is preliminary data.</text>
</comment>
<keyword evidence="6" id="KW-0227">DNA damage</keyword>
<reference evidence="13" key="1">
    <citation type="submission" date="2020-10" db="EMBL/GenBank/DDBJ databases">
        <authorList>
            <person name="Han B."/>
            <person name="Lu T."/>
            <person name="Zhao Q."/>
            <person name="Huang X."/>
            <person name="Zhao Y."/>
        </authorList>
    </citation>
    <scope>NUCLEOTIDE SEQUENCE</scope>
</reference>
<proteinExistence type="inferred from homology"/>
<dbReference type="Pfam" id="PF17942">
    <property type="entry name" value="Morc6_S5"/>
    <property type="match status" value="1"/>
</dbReference>
<keyword evidence="7" id="KW-0175">Coiled coil</keyword>
<keyword evidence="9" id="KW-0234">DNA repair</keyword>
<dbReference type="SUPFAM" id="SSF55874">
    <property type="entry name" value="ATPase domain of HSP90 chaperone/DNA topoisomerase II/histidine kinase"/>
    <property type="match status" value="1"/>
</dbReference>
<dbReference type="GO" id="GO:0006281">
    <property type="term" value="P:DNA repair"/>
    <property type="evidence" value="ECO:0007669"/>
    <property type="project" value="UniProtKB-KW"/>
</dbReference>
<keyword evidence="8" id="KW-0943">RNA-mediated gene silencing</keyword>
<dbReference type="PANTHER" id="PTHR23336:SF73">
    <property type="entry name" value="PROTEIN MICRORCHIDIA 6"/>
    <property type="match status" value="1"/>
</dbReference>
<organism evidence="13 14">
    <name type="scientific">Miscanthus lutarioriparius</name>
    <dbReference type="NCBI Taxonomy" id="422564"/>
    <lineage>
        <taxon>Eukaryota</taxon>
        <taxon>Viridiplantae</taxon>
        <taxon>Streptophyta</taxon>
        <taxon>Embryophyta</taxon>
        <taxon>Tracheophyta</taxon>
        <taxon>Spermatophyta</taxon>
        <taxon>Magnoliopsida</taxon>
        <taxon>Liliopsida</taxon>
        <taxon>Poales</taxon>
        <taxon>Poaceae</taxon>
        <taxon>PACMAD clade</taxon>
        <taxon>Panicoideae</taxon>
        <taxon>Andropogonodae</taxon>
        <taxon>Andropogoneae</taxon>
        <taxon>Saccharinae</taxon>
        <taxon>Miscanthus</taxon>
    </lineage>
</organism>
<evidence type="ECO:0000256" key="5">
    <source>
        <dbReference type="ARBA" id="ARBA00022759"/>
    </source>
</evidence>